<dbReference type="Pfam" id="PF19087">
    <property type="entry name" value="DUF5776"/>
    <property type="match status" value="1"/>
</dbReference>
<dbReference type="InterPro" id="IPR036505">
    <property type="entry name" value="Amidase/PGRP_sf"/>
</dbReference>
<evidence type="ECO:0000313" key="2">
    <source>
        <dbReference type="EMBL" id="QBO37440.1"/>
    </source>
</evidence>
<name>A0A4P6YX53_9LACO</name>
<evidence type="ECO:0000313" key="3">
    <source>
        <dbReference type="Proteomes" id="UP000292886"/>
    </source>
</evidence>
<reference evidence="3" key="1">
    <citation type="submission" date="2019-03" db="EMBL/GenBank/DDBJ databases">
        <title>Weissella sp. 26KH-42 Genome sequencing.</title>
        <authorList>
            <person name="Heo J."/>
            <person name="Kim S.-J."/>
            <person name="Kim J.-S."/>
            <person name="Hong S.-B."/>
            <person name="Kwon S.-W."/>
        </authorList>
    </citation>
    <scope>NUCLEOTIDE SEQUENCE [LARGE SCALE GENOMIC DNA]</scope>
    <source>
        <strain evidence="3">26KH-42</strain>
    </source>
</reference>
<keyword evidence="3" id="KW-1185">Reference proteome</keyword>
<dbReference type="AlphaFoldDB" id="A0A4P6YX53"/>
<sequence>MQLNKQTYLYNSTTFATTNRVSKLKAGTQITIKGIAWSSNGYPRLKIKGGYVTSSKTTVGAVQTPATTDSTPATTAPVATAPAAVTTPPAPAVVTIDSSNQINKYIQANHFKQPAKITSSIWSGFPKNKYTTSNAKPNGVVVHETANPTSTITGEISYMKAHYTNAFVHSFVDDNNIINVANTNYLAWGSGYYGNQRFVQFEEVRVHSKDAFAKEINNAAYYTAYLLKEYGLKPSLATSSKTGTVWSHHNVSDWLGGTDHTDPDGYWATSAKTWFNTTYTMKDFLPIVQAYYNSL</sequence>
<dbReference type="Proteomes" id="UP000292886">
    <property type="component" value="Chromosome"/>
</dbReference>
<dbReference type="SMART" id="SM00644">
    <property type="entry name" value="Ami_2"/>
    <property type="match status" value="1"/>
</dbReference>
<dbReference type="InterPro" id="IPR002502">
    <property type="entry name" value="Amidase_domain"/>
</dbReference>
<accession>A0A4P6YX53</accession>
<dbReference type="SUPFAM" id="SSF55846">
    <property type="entry name" value="N-acetylmuramoyl-L-alanine amidase-like"/>
    <property type="match status" value="1"/>
</dbReference>
<dbReference type="GO" id="GO:0009253">
    <property type="term" value="P:peptidoglycan catabolic process"/>
    <property type="evidence" value="ECO:0007669"/>
    <property type="project" value="InterPro"/>
</dbReference>
<dbReference type="Gene3D" id="3.40.80.10">
    <property type="entry name" value="Peptidoglycan recognition protein-like"/>
    <property type="match status" value="1"/>
</dbReference>
<dbReference type="InterPro" id="IPR044081">
    <property type="entry name" value="DUF5776"/>
</dbReference>
<dbReference type="EMBL" id="CP037940">
    <property type="protein sequence ID" value="QBO37440.1"/>
    <property type="molecule type" value="Genomic_DNA"/>
</dbReference>
<evidence type="ECO:0000259" key="1">
    <source>
        <dbReference type="SMART" id="SM00644"/>
    </source>
</evidence>
<gene>
    <name evidence="2" type="ORF">EQG49_03025</name>
</gene>
<dbReference type="OrthoDB" id="9816557at2"/>
<organism evidence="2 3">
    <name type="scientific">Periweissella cryptocerci</name>
    <dbReference type="NCBI Taxonomy" id="2506420"/>
    <lineage>
        <taxon>Bacteria</taxon>
        <taxon>Bacillati</taxon>
        <taxon>Bacillota</taxon>
        <taxon>Bacilli</taxon>
        <taxon>Lactobacillales</taxon>
        <taxon>Lactobacillaceae</taxon>
        <taxon>Periweissella</taxon>
    </lineage>
</organism>
<dbReference type="Pfam" id="PF01510">
    <property type="entry name" value="Amidase_2"/>
    <property type="match status" value="1"/>
</dbReference>
<dbReference type="GO" id="GO:0008745">
    <property type="term" value="F:N-acetylmuramoyl-L-alanine amidase activity"/>
    <property type="evidence" value="ECO:0007669"/>
    <property type="project" value="InterPro"/>
</dbReference>
<dbReference type="KEGG" id="wei:EQG49_03025"/>
<protein>
    <recommendedName>
        <fullName evidence="1">N-acetylmuramoyl-L-alanine amidase domain-containing protein</fullName>
    </recommendedName>
</protein>
<proteinExistence type="predicted"/>
<dbReference type="CDD" id="cd06583">
    <property type="entry name" value="PGRP"/>
    <property type="match status" value="1"/>
</dbReference>
<feature type="domain" description="N-acetylmuramoyl-L-alanine amidase" evidence="1">
    <location>
        <begin position="125"/>
        <end position="264"/>
    </location>
</feature>